<reference evidence="2" key="1">
    <citation type="submission" date="2014-09" db="EMBL/GenBank/DDBJ databases">
        <authorList>
            <person name="Magalhaes I.L.F."/>
            <person name="Oliveira U."/>
            <person name="Santos F.R."/>
            <person name="Vidigal T.H.D.A."/>
            <person name="Brescovit A.D."/>
            <person name="Santos A.J."/>
        </authorList>
    </citation>
    <scope>NUCLEOTIDE SEQUENCE</scope>
    <source>
        <tissue evidence="2">Shoot tissue taken approximately 20 cm above the soil surface</tissue>
    </source>
</reference>
<protein>
    <submittedName>
        <fullName evidence="2">Uncharacterized protein</fullName>
    </submittedName>
</protein>
<feature type="compositionally biased region" description="Low complexity" evidence="1">
    <location>
        <begin position="7"/>
        <end position="32"/>
    </location>
</feature>
<dbReference type="AlphaFoldDB" id="A0A0A9HGD6"/>
<name>A0A0A9HGD6_ARUDO</name>
<feature type="region of interest" description="Disordered" evidence="1">
    <location>
        <begin position="1"/>
        <end position="38"/>
    </location>
</feature>
<sequence length="38" mass="4193">MTRTGSSRRSPLSAARPRPSSRRTVPQPRQSSHCVCTP</sequence>
<accession>A0A0A9HGD6</accession>
<reference evidence="2" key="2">
    <citation type="journal article" date="2015" name="Data Brief">
        <title>Shoot transcriptome of the giant reed, Arundo donax.</title>
        <authorList>
            <person name="Barrero R.A."/>
            <person name="Guerrero F.D."/>
            <person name="Moolhuijzen P."/>
            <person name="Goolsby J.A."/>
            <person name="Tidwell J."/>
            <person name="Bellgard S.E."/>
            <person name="Bellgard M.I."/>
        </authorList>
    </citation>
    <scope>NUCLEOTIDE SEQUENCE</scope>
    <source>
        <tissue evidence="2">Shoot tissue taken approximately 20 cm above the soil surface</tissue>
    </source>
</reference>
<dbReference type="EMBL" id="GBRH01163970">
    <property type="protein sequence ID" value="JAE33926.1"/>
    <property type="molecule type" value="Transcribed_RNA"/>
</dbReference>
<proteinExistence type="predicted"/>
<evidence type="ECO:0000256" key="1">
    <source>
        <dbReference type="SAM" id="MobiDB-lite"/>
    </source>
</evidence>
<evidence type="ECO:0000313" key="2">
    <source>
        <dbReference type="EMBL" id="JAE33926.1"/>
    </source>
</evidence>
<organism evidence="2">
    <name type="scientific">Arundo donax</name>
    <name type="common">Giant reed</name>
    <name type="synonym">Donax arundinaceus</name>
    <dbReference type="NCBI Taxonomy" id="35708"/>
    <lineage>
        <taxon>Eukaryota</taxon>
        <taxon>Viridiplantae</taxon>
        <taxon>Streptophyta</taxon>
        <taxon>Embryophyta</taxon>
        <taxon>Tracheophyta</taxon>
        <taxon>Spermatophyta</taxon>
        <taxon>Magnoliopsida</taxon>
        <taxon>Liliopsida</taxon>
        <taxon>Poales</taxon>
        <taxon>Poaceae</taxon>
        <taxon>PACMAD clade</taxon>
        <taxon>Arundinoideae</taxon>
        <taxon>Arundineae</taxon>
        <taxon>Arundo</taxon>
    </lineage>
</organism>